<dbReference type="InterPro" id="IPR032812">
    <property type="entry name" value="SbsA_Ig"/>
</dbReference>
<evidence type="ECO:0000259" key="5">
    <source>
        <dbReference type="Pfam" id="PF18203"/>
    </source>
</evidence>
<evidence type="ECO:0000313" key="7">
    <source>
        <dbReference type="Proteomes" id="UP000243924"/>
    </source>
</evidence>
<keyword evidence="2" id="KW-1133">Transmembrane helix</keyword>
<feature type="domain" description="SbsA Ig-like" evidence="4">
    <location>
        <begin position="26"/>
        <end position="142"/>
    </location>
</feature>
<feature type="chain" id="PRO_5009276146" evidence="3">
    <location>
        <begin position="19"/>
        <end position="176"/>
    </location>
</feature>
<reference evidence="7" key="1">
    <citation type="submission" date="2016-10" db="EMBL/GenBank/DDBJ databases">
        <authorList>
            <person name="Varghese N."/>
            <person name="Submissions S."/>
        </authorList>
    </citation>
    <scope>NUCLEOTIDE SEQUENCE [LARGE SCALE GENOMIC DNA]</scope>
    <source>
        <strain evidence="7">CECT 8338</strain>
    </source>
</reference>
<proteinExistence type="predicted"/>
<dbReference type="RefSeq" id="WP_092389972.1">
    <property type="nucleotide sequence ID" value="NZ_LT629787.1"/>
</dbReference>
<feature type="transmembrane region" description="Helical" evidence="2">
    <location>
        <begin position="153"/>
        <end position="172"/>
    </location>
</feature>
<organism evidence="6 7">
    <name type="scientific">Halopseudomonas salegens</name>
    <dbReference type="NCBI Taxonomy" id="1434072"/>
    <lineage>
        <taxon>Bacteria</taxon>
        <taxon>Pseudomonadati</taxon>
        <taxon>Pseudomonadota</taxon>
        <taxon>Gammaproteobacteria</taxon>
        <taxon>Pseudomonadales</taxon>
        <taxon>Pseudomonadaceae</taxon>
        <taxon>Halopseudomonas</taxon>
    </lineage>
</organism>
<feature type="domain" description="IPTL-CTERM protein sorting" evidence="5">
    <location>
        <begin position="149"/>
        <end position="175"/>
    </location>
</feature>
<feature type="signal peptide" evidence="3">
    <location>
        <begin position="1"/>
        <end position="18"/>
    </location>
</feature>
<dbReference type="AlphaFoldDB" id="A0A1H2HXR4"/>
<dbReference type="InterPro" id="IPR026442">
    <property type="entry name" value="IPTL_CTERM"/>
</dbReference>
<dbReference type="NCBIfam" id="TIGR04174">
    <property type="entry name" value="IPTL_CTERM"/>
    <property type="match status" value="1"/>
</dbReference>
<evidence type="ECO:0000256" key="2">
    <source>
        <dbReference type="SAM" id="Phobius"/>
    </source>
</evidence>
<dbReference type="EMBL" id="LT629787">
    <property type="protein sequence ID" value="SDU36681.1"/>
    <property type="molecule type" value="Genomic_DNA"/>
</dbReference>
<keyword evidence="2" id="KW-0812">Transmembrane</keyword>
<accession>A0A1H2HXR4</accession>
<evidence type="ECO:0000256" key="3">
    <source>
        <dbReference type="SAM" id="SignalP"/>
    </source>
</evidence>
<dbReference type="Pfam" id="PF18203">
    <property type="entry name" value="IPTL-CTERM"/>
    <property type="match status" value="1"/>
</dbReference>
<gene>
    <name evidence="6" type="ORF">SAMN05216210_3397</name>
</gene>
<dbReference type="OrthoDB" id="2675126at2"/>
<evidence type="ECO:0000313" key="6">
    <source>
        <dbReference type="EMBL" id="SDU36681.1"/>
    </source>
</evidence>
<keyword evidence="2" id="KW-0472">Membrane</keyword>
<evidence type="ECO:0000259" key="4">
    <source>
        <dbReference type="Pfam" id="PF13205"/>
    </source>
</evidence>
<dbReference type="Proteomes" id="UP000243924">
    <property type="component" value="Chromosome I"/>
</dbReference>
<keyword evidence="1 3" id="KW-0732">Signal</keyword>
<sequence length="176" mass="18498">MKCALFLFACFFSVTVYAANPNLDPVNSVPSDNATGVAVDADIVLVFDIDVVNDSSSALIELYDDSDNLIESFNANGPFTFGGSNSGSGTISNNTITLNPGADFILGTGYYILIPSGSDIIDQATGDLVTPVTSPTTYNFTTASGEVSPVPTMSIWGIGMLAGMMGLLGMYLRRRH</sequence>
<evidence type="ECO:0000256" key="1">
    <source>
        <dbReference type="ARBA" id="ARBA00022729"/>
    </source>
</evidence>
<protein>
    <submittedName>
        <fullName evidence="6">IPTL-CTERM protein sorting domain-containing protein</fullName>
    </submittedName>
</protein>
<name>A0A1H2HXR4_9GAMM</name>
<dbReference type="Pfam" id="PF13205">
    <property type="entry name" value="Big_5"/>
    <property type="match status" value="1"/>
</dbReference>
<keyword evidence="7" id="KW-1185">Reference proteome</keyword>